<accession>A0ABV1JCU8</accession>
<evidence type="ECO:0000256" key="1">
    <source>
        <dbReference type="SAM" id="MobiDB-lite"/>
    </source>
</evidence>
<proteinExistence type="predicted"/>
<feature type="region of interest" description="Disordered" evidence="1">
    <location>
        <begin position="157"/>
        <end position="249"/>
    </location>
</feature>
<dbReference type="Proteomes" id="UP001487305">
    <property type="component" value="Unassembled WGS sequence"/>
</dbReference>
<keyword evidence="3" id="KW-1185">Reference proteome</keyword>
<feature type="compositionally biased region" description="Basic and acidic residues" evidence="1">
    <location>
        <begin position="321"/>
        <end position="337"/>
    </location>
</feature>
<evidence type="ECO:0000313" key="3">
    <source>
        <dbReference type="Proteomes" id="UP001487305"/>
    </source>
</evidence>
<protein>
    <submittedName>
        <fullName evidence="2">Uncharacterized protein</fullName>
    </submittedName>
</protein>
<name>A0ABV1JCU8_9ACTN</name>
<dbReference type="EMBL" id="JBBNOP010000005">
    <property type="protein sequence ID" value="MEQ3362905.1"/>
    <property type="molecule type" value="Genomic_DNA"/>
</dbReference>
<reference evidence="2 3" key="1">
    <citation type="submission" date="2024-04" db="EMBL/GenBank/DDBJ databases">
        <title>Human intestinal bacterial collection.</title>
        <authorList>
            <person name="Pauvert C."/>
            <person name="Hitch T.C.A."/>
            <person name="Clavel T."/>
        </authorList>
    </citation>
    <scope>NUCLEOTIDE SEQUENCE [LARGE SCALE GENOMIC DNA]</scope>
    <source>
        <strain evidence="2 3">CLA-KB-H42</strain>
    </source>
</reference>
<feature type="region of interest" description="Disordered" evidence="1">
    <location>
        <begin position="295"/>
        <end position="397"/>
    </location>
</feature>
<comment type="caution">
    <text evidence="2">The sequence shown here is derived from an EMBL/GenBank/DDBJ whole genome shotgun (WGS) entry which is preliminary data.</text>
</comment>
<dbReference type="RefSeq" id="WP_349227396.1">
    <property type="nucleotide sequence ID" value="NZ_JBBNOP010000005.1"/>
</dbReference>
<feature type="compositionally biased region" description="Basic and acidic residues" evidence="1">
    <location>
        <begin position="301"/>
        <end position="310"/>
    </location>
</feature>
<feature type="region of interest" description="Disordered" evidence="1">
    <location>
        <begin position="120"/>
        <end position="140"/>
    </location>
</feature>
<feature type="compositionally biased region" description="Basic and acidic residues" evidence="1">
    <location>
        <begin position="187"/>
        <end position="215"/>
    </location>
</feature>
<feature type="compositionally biased region" description="Basic residues" evidence="1">
    <location>
        <begin position="225"/>
        <end position="238"/>
    </location>
</feature>
<gene>
    <name evidence="2" type="ORF">AAA083_07940</name>
</gene>
<evidence type="ECO:0000313" key="2">
    <source>
        <dbReference type="EMBL" id="MEQ3362905.1"/>
    </source>
</evidence>
<feature type="compositionally biased region" description="Low complexity" evidence="1">
    <location>
        <begin position="373"/>
        <end position="387"/>
    </location>
</feature>
<organism evidence="2 3">
    <name type="scientific">Raoultibacter massiliensis</name>
    <dbReference type="NCBI Taxonomy" id="1852371"/>
    <lineage>
        <taxon>Bacteria</taxon>
        <taxon>Bacillati</taxon>
        <taxon>Actinomycetota</taxon>
        <taxon>Coriobacteriia</taxon>
        <taxon>Eggerthellales</taxon>
        <taxon>Eggerthellaceae</taxon>
        <taxon>Raoultibacter</taxon>
    </lineage>
</organism>
<sequence length="429" mass="46530">MFRKSAEQQIMREADRIVSMKEDIDAMSWNRVIEIAKLLQAEHTEEQREEWARELLSIARTNSWVLDKFGVAEKGMTGQVIPSGIEVQHNDRYLSETSAAEIPSAGKKPEASEDALPAIESGSGDQAAQDAVSHEHTAAEEELRSLEALYDQLVSRDAGAPAEERASAEEPIAAAESESVDEAGPDDAPHAEKQRDPVGRLPVVDDGKPAQDLDARAPYIETKGVLRKKRRAEKRARREKRDADVFSIPTAAPARSSALDFEQIETPDFGQNAMSLEEAKAAARLSEPKACEPACNLDAEPACKPEEKPMGKHAARPAHGRALEPERVPSLESETERSSAVPLPESEAAQSSTAVSLPESEAERPSTAPSPKPEAAQSSASEPSPAQTAEQPRGDLARFKHLYANKRGSLCLYEDADGHLVAVDPSRFA</sequence>